<protein>
    <recommendedName>
        <fullName evidence="1">YqaJ viral recombinase domain-containing protein</fullName>
    </recommendedName>
</protein>
<organism evidence="2 3">
    <name type="scientific">Hypothenemus hampei</name>
    <name type="common">Coffee berry borer</name>
    <dbReference type="NCBI Taxonomy" id="57062"/>
    <lineage>
        <taxon>Eukaryota</taxon>
        <taxon>Metazoa</taxon>
        <taxon>Ecdysozoa</taxon>
        <taxon>Arthropoda</taxon>
        <taxon>Hexapoda</taxon>
        <taxon>Insecta</taxon>
        <taxon>Pterygota</taxon>
        <taxon>Neoptera</taxon>
        <taxon>Endopterygota</taxon>
        <taxon>Coleoptera</taxon>
        <taxon>Polyphaga</taxon>
        <taxon>Cucujiformia</taxon>
        <taxon>Curculionidae</taxon>
        <taxon>Scolytinae</taxon>
        <taxon>Hypothenemus</taxon>
    </lineage>
</organism>
<dbReference type="GO" id="GO:0006281">
    <property type="term" value="P:DNA repair"/>
    <property type="evidence" value="ECO:0007669"/>
    <property type="project" value="UniProtKB-ARBA"/>
</dbReference>
<dbReference type="Gene3D" id="3.90.320.10">
    <property type="match status" value="1"/>
</dbReference>
<accession>A0ABD1FCU3</accession>
<evidence type="ECO:0000259" key="1">
    <source>
        <dbReference type="Pfam" id="PF09588"/>
    </source>
</evidence>
<dbReference type="Proteomes" id="UP001566132">
    <property type="component" value="Unassembled WGS sequence"/>
</dbReference>
<name>A0ABD1FCU3_HYPHA</name>
<dbReference type="CDD" id="cd22343">
    <property type="entry name" value="PDDEXK_lambda_exonuclease-like"/>
    <property type="match status" value="1"/>
</dbReference>
<dbReference type="PANTHER" id="PTHR46609">
    <property type="entry name" value="EXONUCLEASE, PHAGE-TYPE/RECB, C-TERMINAL DOMAIN-CONTAINING PROTEIN"/>
    <property type="match status" value="1"/>
</dbReference>
<dbReference type="AlphaFoldDB" id="A0ABD1FCU3"/>
<dbReference type="InterPro" id="IPR011335">
    <property type="entry name" value="Restrct_endonuc-II-like"/>
</dbReference>
<keyword evidence="3" id="KW-1185">Reference proteome</keyword>
<gene>
    <name evidence="2" type="ORF">ABEB36_000093</name>
</gene>
<dbReference type="PANTHER" id="PTHR46609:SF8">
    <property type="entry name" value="YQAJ VIRAL RECOMBINASE DOMAIN-CONTAINING PROTEIN"/>
    <property type="match status" value="1"/>
</dbReference>
<evidence type="ECO:0000313" key="3">
    <source>
        <dbReference type="Proteomes" id="UP001566132"/>
    </source>
</evidence>
<reference evidence="2 3" key="1">
    <citation type="submission" date="2024-05" db="EMBL/GenBank/DDBJ databases">
        <title>Genetic variation in Jamaican populations of the coffee berry borer (Hypothenemus hampei).</title>
        <authorList>
            <person name="Errbii M."/>
            <person name="Myrie A."/>
        </authorList>
    </citation>
    <scope>NUCLEOTIDE SEQUENCE [LARGE SCALE GENOMIC DNA]</scope>
    <source>
        <strain evidence="2">JA-Hopewell-2020-01-JO</strain>
        <tissue evidence="2">Whole body</tissue>
    </source>
</reference>
<feature type="domain" description="YqaJ viral recombinase" evidence="1">
    <location>
        <begin position="39"/>
        <end position="142"/>
    </location>
</feature>
<dbReference type="InterPro" id="IPR011604">
    <property type="entry name" value="PDDEXK-like_dom_sf"/>
</dbReference>
<sequence>MTRLQCPENLKKVYDTLKITKEEWMKIIIVSEGQSTCYQWHSERFKRITASSRAHRIKTREENFESLAKQFNNQKFQGRMTIAMEYGLIMEIKARECFILETGLHVHTVGLIVKMDQPHLAASPDGVITETDSLLEIKCPYTCKNSMIIDRRM</sequence>
<comment type="caution">
    <text evidence="2">The sequence shown here is derived from an EMBL/GenBank/DDBJ whole genome shotgun (WGS) entry which is preliminary data.</text>
</comment>
<dbReference type="EMBL" id="JBDJPC010000001">
    <property type="protein sequence ID" value="KAL1516174.1"/>
    <property type="molecule type" value="Genomic_DNA"/>
</dbReference>
<dbReference type="Pfam" id="PF09588">
    <property type="entry name" value="YqaJ"/>
    <property type="match status" value="1"/>
</dbReference>
<proteinExistence type="predicted"/>
<dbReference type="InterPro" id="IPR051703">
    <property type="entry name" value="NF-kappa-B_Signaling_Reg"/>
</dbReference>
<dbReference type="SUPFAM" id="SSF52980">
    <property type="entry name" value="Restriction endonuclease-like"/>
    <property type="match status" value="1"/>
</dbReference>
<dbReference type="InterPro" id="IPR019080">
    <property type="entry name" value="YqaJ_viral_recombinase"/>
</dbReference>
<evidence type="ECO:0000313" key="2">
    <source>
        <dbReference type="EMBL" id="KAL1516174.1"/>
    </source>
</evidence>